<name>A0A1F4NQ71_UNCK3</name>
<dbReference type="Gene3D" id="3.40.50.2000">
    <property type="entry name" value="Glycogen Phosphorylase B"/>
    <property type="match status" value="2"/>
</dbReference>
<keyword evidence="1" id="KW-0808">Transferase</keyword>
<dbReference type="AlphaFoldDB" id="A0A1F4NQ71"/>
<evidence type="ECO:0000313" key="4">
    <source>
        <dbReference type="EMBL" id="OGB73437.1"/>
    </source>
</evidence>
<feature type="domain" description="Glycosyltransferase subfamily 4-like N-terminal" evidence="3">
    <location>
        <begin position="16"/>
        <end position="187"/>
    </location>
</feature>
<dbReference type="GO" id="GO:0016757">
    <property type="term" value="F:glycosyltransferase activity"/>
    <property type="evidence" value="ECO:0007669"/>
    <property type="project" value="InterPro"/>
</dbReference>
<dbReference type="CDD" id="cd03809">
    <property type="entry name" value="GT4_MtfB-like"/>
    <property type="match status" value="1"/>
</dbReference>
<dbReference type="PANTHER" id="PTHR46401:SF2">
    <property type="entry name" value="GLYCOSYLTRANSFERASE WBBK-RELATED"/>
    <property type="match status" value="1"/>
</dbReference>
<comment type="caution">
    <text evidence="4">The sequence shown here is derived from an EMBL/GenBank/DDBJ whole genome shotgun (WGS) entry which is preliminary data.</text>
</comment>
<organism evidence="4 5">
    <name type="scientific">candidate division Kazan bacterium RIFCSPLOWO2_01_FULL_45_19</name>
    <dbReference type="NCBI Taxonomy" id="1798538"/>
    <lineage>
        <taxon>Bacteria</taxon>
        <taxon>Bacteria division Kazan-3B-28</taxon>
    </lineage>
</organism>
<evidence type="ECO:0000259" key="3">
    <source>
        <dbReference type="Pfam" id="PF13439"/>
    </source>
</evidence>
<evidence type="ECO:0000259" key="2">
    <source>
        <dbReference type="Pfam" id="PF00534"/>
    </source>
</evidence>
<sequence length="393" mass="44916">MRIGVDIRGLLTGKISGVEQYTLQILRQLLTIDTENTYVFFYVSYRDLDQRLEQLLHDYPYLKVPNVEIEKLRWVNFPILLHAFFKPLNWPKADIVCGGLDVMWMPSPMLLPLSRKCAKVTTFHDLIFFITPQFYPLSSRIWQWQMNYPYEARTSDRLIAVSDTTKQDIVRFFHTPAEKIIRIYEGVGDEYFVPVSPEFAKSVQTKFQLPEKYIYYVGSIEPRKNLSLVVRALKELQTSYSDTIKLVISGSKSWLSSDLYQQIQDLGLKDRVIFTGRVSEAEKIALLSLATAFVFPSFYEGFGLMVLEAFATGCPVIISDAGSLPEVANGAALMVGTNDVSGLARSIHQLNTDSELRQQLIIKGRERAKQFNWTDAAASTLTVIKQAVHEYRH</sequence>
<proteinExistence type="predicted"/>
<dbReference type="EMBL" id="METD01000001">
    <property type="protein sequence ID" value="OGB73437.1"/>
    <property type="molecule type" value="Genomic_DNA"/>
</dbReference>
<dbReference type="InterPro" id="IPR001296">
    <property type="entry name" value="Glyco_trans_1"/>
</dbReference>
<feature type="domain" description="Glycosyl transferase family 1" evidence="2">
    <location>
        <begin position="204"/>
        <end position="367"/>
    </location>
</feature>
<reference evidence="4 5" key="1">
    <citation type="journal article" date="2016" name="Nat. Commun.">
        <title>Thousands of microbial genomes shed light on interconnected biogeochemical processes in an aquifer system.</title>
        <authorList>
            <person name="Anantharaman K."/>
            <person name="Brown C.T."/>
            <person name="Hug L.A."/>
            <person name="Sharon I."/>
            <person name="Castelle C.J."/>
            <person name="Probst A.J."/>
            <person name="Thomas B.C."/>
            <person name="Singh A."/>
            <person name="Wilkins M.J."/>
            <person name="Karaoz U."/>
            <person name="Brodie E.L."/>
            <person name="Williams K.H."/>
            <person name="Hubbard S.S."/>
            <person name="Banfield J.F."/>
        </authorList>
    </citation>
    <scope>NUCLEOTIDE SEQUENCE [LARGE SCALE GENOMIC DNA]</scope>
</reference>
<dbReference type="Proteomes" id="UP000178085">
    <property type="component" value="Unassembled WGS sequence"/>
</dbReference>
<dbReference type="FunFam" id="3.40.50.2000:FF:000119">
    <property type="entry name" value="Glycosyl transferase group 1"/>
    <property type="match status" value="1"/>
</dbReference>
<evidence type="ECO:0000256" key="1">
    <source>
        <dbReference type="ARBA" id="ARBA00022679"/>
    </source>
</evidence>
<protein>
    <recommendedName>
        <fullName evidence="6">Glycosyl transferase family 1</fullName>
    </recommendedName>
</protein>
<dbReference type="SUPFAM" id="SSF53756">
    <property type="entry name" value="UDP-Glycosyltransferase/glycogen phosphorylase"/>
    <property type="match status" value="1"/>
</dbReference>
<evidence type="ECO:0008006" key="6">
    <source>
        <dbReference type="Google" id="ProtNLM"/>
    </source>
</evidence>
<gene>
    <name evidence="4" type="ORF">A3K51_01045</name>
</gene>
<dbReference type="Pfam" id="PF13439">
    <property type="entry name" value="Glyco_transf_4"/>
    <property type="match status" value="1"/>
</dbReference>
<dbReference type="PANTHER" id="PTHR46401">
    <property type="entry name" value="GLYCOSYLTRANSFERASE WBBK-RELATED"/>
    <property type="match status" value="1"/>
</dbReference>
<evidence type="ECO:0000313" key="5">
    <source>
        <dbReference type="Proteomes" id="UP000178085"/>
    </source>
</evidence>
<accession>A0A1F4NQ71</accession>
<dbReference type="Pfam" id="PF00534">
    <property type="entry name" value="Glycos_transf_1"/>
    <property type="match status" value="1"/>
</dbReference>
<dbReference type="InterPro" id="IPR028098">
    <property type="entry name" value="Glyco_trans_4-like_N"/>
</dbReference>